<dbReference type="Gene3D" id="3.40.50.720">
    <property type="entry name" value="NAD(P)-binding Rossmann-like Domain"/>
    <property type="match status" value="1"/>
</dbReference>
<name>A0A507BGZ5_9PEZI</name>
<evidence type="ECO:0000313" key="7">
    <source>
        <dbReference type="EMBL" id="TPX15810.1"/>
    </source>
</evidence>
<dbReference type="PRINTS" id="PR00081">
    <property type="entry name" value="GDHRDH"/>
</dbReference>
<dbReference type="PRINTS" id="PR00080">
    <property type="entry name" value="SDRFAMILY"/>
</dbReference>
<dbReference type="AlphaFoldDB" id="A0A507BGZ5"/>
<comment type="similarity">
    <text evidence="1">Belongs to the short-chain dehydrogenases/reductases (SDR) family.</text>
</comment>
<evidence type="ECO:0000256" key="6">
    <source>
        <dbReference type="ARBA" id="ARBA00070881"/>
    </source>
</evidence>
<dbReference type="InterPro" id="IPR036291">
    <property type="entry name" value="NAD(P)-bd_dom_sf"/>
</dbReference>
<protein>
    <recommendedName>
        <fullName evidence="6">D-arabinitol 2-dehydrogenase [ribulose-forming]</fullName>
        <ecNumber evidence="5">1.1.1.250</ecNumber>
    </recommendedName>
</protein>
<dbReference type="FunFam" id="3.40.50.720:FF:000240">
    <property type="entry name" value="SDR family oxidoreductase"/>
    <property type="match status" value="1"/>
</dbReference>
<dbReference type="GeneID" id="41967591"/>
<sequence length="303" mass="31927">MSAPEELASRAELTARTVPMMKLSDGSDSSMTPAPKVALGSDTELAAQKRFEVVGNAVITGGAGTLGLQAGHALLEHGLEGIMILDVNPTQSQAEIEALKARFPSAKISALAVDVTDEIAVSAAMQEAVSFLGSIDILICFVGIVGCVETLKMPVSQWRKVIDVNLTGTFICAQAAAQHMVKRGKGGSIIFIASISAHRVNFPQPQVAYNVSKASLLMLKNSLAAEWAQYGIRTNSISPGYMDTILNEGDGIAEHRRIWAERNPSGRMGSPSELTGAIVLLASRANTYMNGSDIVVDGGAIVF</sequence>
<evidence type="ECO:0000256" key="3">
    <source>
        <dbReference type="ARBA" id="ARBA00023002"/>
    </source>
</evidence>
<evidence type="ECO:0000256" key="4">
    <source>
        <dbReference type="ARBA" id="ARBA00060719"/>
    </source>
</evidence>
<keyword evidence="3" id="KW-0560">Oxidoreductase</keyword>
<dbReference type="PANTHER" id="PTHR42760:SF115">
    <property type="entry name" value="3-OXOACYL-[ACYL-CARRIER-PROTEIN] REDUCTASE FABG"/>
    <property type="match status" value="1"/>
</dbReference>
<dbReference type="STRING" id="1093900.A0A507BGZ5"/>
<dbReference type="GO" id="GO:0005975">
    <property type="term" value="P:carbohydrate metabolic process"/>
    <property type="evidence" value="ECO:0007669"/>
    <property type="project" value="UniProtKB-ARBA"/>
</dbReference>
<dbReference type="InterPro" id="IPR002347">
    <property type="entry name" value="SDR_fam"/>
</dbReference>
<dbReference type="OrthoDB" id="47007at2759"/>
<evidence type="ECO:0000256" key="1">
    <source>
        <dbReference type="ARBA" id="ARBA00006484"/>
    </source>
</evidence>
<keyword evidence="2" id="KW-0521">NADP</keyword>
<dbReference type="PANTHER" id="PTHR42760">
    <property type="entry name" value="SHORT-CHAIN DEHYDROGENASES/REDUCTASES FAMILY MEMBER"/>
    <property type="match status" value="1"/>
</dbReference>
<evidence type="ECO:0000256" key="2">
    <source>
        <dbReference type="ARBA" id="ARBA00022857"/>
    </source>
</evidence>
<comment type="pathway">
    <text evidence="4">Carbohydrate metabolism; D-arabinitol metabolism.</text>
</comment>
<reference evidence="7 8" key="1">
    <citation type="submission" date="2019-06" db="EMBL/GenBank/DDBJ databases">
        <title>Draft genome sequence of the filamentous fungus Phialemoniopsis curvata isolated from diesel fuel.</title>
        <authorList>
            <person name="Varaljay V.A."/>
            <person name="Lyon W.J."/>
            <person name="Crouch A.L."/>
            <person name="Drake C.E."/>
            <person name="Hollomon J.M."/>
            <person name="Nadeau L.J."/>
            <person name="Nunn H.S."/>
            <person name="Stevenson B.S."/>
            <person name="Bojanowski C.L."/>
            <person name="Crookes-Goodson W.J."/>
        </authorList>
    </citation>
    <scope>NUCLEOTIDE SEQUENCE [LARGE SCALE GENOMIC DNA]</scope>
    <source>
        <strain evidence="7 8">D216</strain>
    </source>
</reference>
<organism evidence="7 8">
    <name type="scientific">Thyridium curvatum</name>
    <dbReference type="NCBI Taxonomy" id="1093900"/>
    <lineage>
        <taxon>Eukaryota</taxon>
        <taxon>Fungi</taxon>
        <taxon>Dikarya</taxon>
        <taxon>Ascomycota</taxon>
        <taxon>Pezizomycotina</taxon>
        <taxon>Sordariomycetes</taxon>
        <taxon>Sordariomycetidae</taxon>
        <taxon>Thyridiales</taxon>
        <taxon>Thyridiaceae</taxon>
        <taxon>Thyridium</taxon>
    </lineage>
</organism>
<evidence type="ECO:0000313" key="8">
    <source>
        <dbReference type="Proteomes" id="UP000319257"/>
    </source>
</evidence>
<dbReference type="InParanoid" id="A0A507BGZ5"/>
<comment type="caution">
    <text evidence="7">The sequence shown here is derived from an EMBL/GenBank/DDBJ whole genome shotgun (WGS) entry which is preliminary data.</text>
</comment>
<dbReference type="SUPFAM" id="SSF51735">
    <property type="entry name" value="NAD(P)-binding Rossmann-fold domains"/>
    <property type="match status" value="1"/>
</dbReference>
<proteinExistence type="inferred from homology"/>
<dbReference type="Proteomes" id="UP000319257">
    <property type="component" value="Unassembled WGS sequence"/>
</dbReference>
<dbReference type="EMBL" id="SKBQ01000001">
    <property type="protein sequence ID" value="TPX15810.1"/>
    <property type="molecule type" value="Genomic_DNA"/>
</dbReference>
<dbReference type="InterPro" id="IPR020904">
    <property type="entry name" value="Sc_DH/Rdtase_CS"/>
</dbReference>
<dbReference type="Pfam" id="PF13561">
    <property type="entry name" value="adh_short_C2"/>
    <property type="match status" value="1"/>
</dbReference>
<keyword evidence="8" id="KW-1185">Reference proteome</keyword>
<accession>A0A507BGZ5</accession>
<evidence type="ECO:0000256" key="5">
    <source>
        <dbReference type="ARBA" id="ARBA00066831"/>
    </source>
</evidence>
<dbReference type="RefSeq" id="XP_030997521.1">
    <property type="nucleotide sequence ID" value="XM_031135511.1"/>
</dbReference>
<gene>
    <name evidence="7" type="ORF">E0L32_000144</name>
</gene>
<dbReference type="PROSITE" id="PS00061">
    <property type="entry name" value="ADH_SHORT"/>
    <property type="match status" value="1"/>
</dbReference>
<dbReference type="EC" id="1.1.1.250" evidence="5"/>
<dbReference type="GO" id="GO:0047038">
    <property type="term" value="F:D-arabinitol 2-dehydrogenase activity"/>
    <property type="evidence" value="ECO:0007669"/>
    <property type="project" value="UniProtKB-EC"/>
</dbReference>